<evidence type="ECO:0000256" key="3">
    <source>
        <dbReference type="ARBA" id="ARBA00022692"/>
    </source>
</evidence>
<feature type="transmembrane region" description="Helical" evidence="6">
    <location>
        <begin position="106"/>
        <end position="125"/>
    </location>
</feature>
<keyword evidence="9" id="KW-1185">Reference proteome</keyword>
<proteinExistence type="inferred from homology"/>
<keyword evidence="5 6" id="KW-0472">Membrane</keyword>
<dbReference type="InterPro" id="IPR007267">
    <property type="entry name" value="GtrA_DPMS_TM"/>
</dbReference>
<organism evidence="8 9">
    <name type="scientific">Sphingobacterium daejeonense</name>
    <dbReference type="NCBI Taxonomy" id="371142"/>
    <lineage>
        <taxon>Bacteria</taxon>
        <taxon>Pseudomonadati</taxon>
        <taxon>Bacteroidota</taxon>
        <taxon>Sphingobacteriia</taxon>
        <taxon>Sphingobacteriales</taxon>
        <taxon>Sphingobacteriaceae</taxon>
        <taxon>Sphingobacterium</taxon>
    </lineage>
</organism>
<comment type="similarity">
    <text evidence="2">Belongs to the GtrA family.</text>
</comment>
<evidence type="ECO:0000256" key="1">
    <source>
        <dbReference type="ARBA" id="ARBA00004141"/>
    </source>
</evidence>
<dbReference type="Pfam" id="PF04138">
    <property type="entry name" value="GtrA_DPMS_TM"/>
    <property type="match status" value="1"/>
</dbReference>
<dbReference type="EMBL" id="JBHTKY010000043">
    <property type="protein sequence ID" value="MFD1167432.1"/>
    <property type="molecule type" value="Genomic_DNA"/>
</dbReference>
<comment type="caution">
    <text evidence="8">The sequence shown here is derived from an EMBL/GenBank/DDBJ whole genome shotgun (WGS) entry which is preliminary data.</text>
</comment>
<keyword evidence="3 6" id="KW-0812">Transmembrane</keyword>
<protein>
    <submittedName>
        <fullName evidence="8">GtrA family protein</fullName>
    </submittedName>
</protein>
<dbReference type="RefSeq" id="WP_099370951.1">
    <property type="nucleotide sequence ID" value="NZ_JALXMZ010000008.1"/>
</dbReference>
<gene>
    <name evidence="8" type="ORF">ACFQ2C_17675</name>
</gene>
<evidence type="ECO:0000256" key="2">
    <source>
        <dbReference type="ARBA" id="ARBA00009399"/>
    </source>
</evidence>
<feature type="transmembrane region" description="Helical" evidence="6">
    <location>
        <begin position="6"/>
        <end position="29"/>
    </location>
</feature>
<evidence type="ECO:0000259" key="7">
    <source>
        <dbReference type="Pfam" id="PF04138"/>
    </source>
</evidence>
<dbReference type="PANTHER" id="PTHR38459:SF1">
    <property type="entry name" value="PROPHAGE BACTOPRENOL-LINKED GLUCOSE TRANSLOCASE HOMOLOG"/>
    <property type="match status" value="1"/>
</dbReference>
<dbReference type="Proteomes" id="UP001597205">
    <property type="component" value="Unassembled WGS sequence"/>
</dbReference>
<comment type="subcellular location">
    <subcellularLocation>
        <location evidence="1">Membrane</location>
        <topology evidence="1">Multi-pass membrane protein</topology>
    </subcellularLocation>
</comment>
<feature type="domain" description="GtrA/DPMS transmembrane" evidence="7">
    <location>
        <begin position="10"/>
        <end position="125"/>
    </location>
</feature>
<sequence>MITLLTLAVRFAAVGLLGMVIDFIITWFLKEKIDIEKFVANTIGFIIAVCNNYILNRIWTFNSKNPNVIEQFYHFATVSIIGLLLNTVFLYILHEKFNMKFYSSKFLAILMTFGWNFLANLLYTFGNV</sequence>
<name>A0ABW3RRB5_9SPHI</name>
<accession>A0ABW3RRB5</accession>
<evidence type="ECO:0000256" key="6">
    <source>
        <dbReference type="SAM" id="Phobius"/>
    </source>
</evidence>
<keyword evidence="4 6" id="KW-1133">Transmembrane helix</keyword>
<reference evidence="9" key="1">
    <citation type="journal article" date="2019" name="Int. J. Syst. Evol. Microbiol.">
        <title>The Global Catalogue of Microorganisms (GCM) 10K type strain sequencing project: providing services to taxonomists for standard genome sequencing and annotation.</title>
        <authorList>
            <consortium name="The Broad Institute Genomics Platform"/>
            <consortium name="The Broad Institute Genome Sequencing Center for Infectious Disease"/>
            <person name="Wu L."/>
            <person name="Ma J."/>
        </authorList>
    </citation>
    <scope>NUCLEOTIDE SEQUENCE [LARGE SCALE GENOMIC DNA]</scope>
    <source>
        <strain evidence="9">CCUG 52468</strain>
    </source>
</reference>
<evidence type="ECO:0000256" key="4">
    <source>
        <dbReference type="ARBA" id="ARBA00022989"/>
    </source>
</evidence>
<dbReference type="InterPro" id="IPR051401">
    <property type="entry name" value="GtrA_CellWall_Glycosyl"/>
</dbReference>
<evidence type="ECO:0000313" key="9">
    <source>
        <dbReference type="Proteomes" id="UP001597205"/>
    </source>
</evidence>
<evidence type="ECO:0000256" key="5">
    <source>
        <dbReference type="ARBA" id="ARBA00023136"/>
    </source>
</evidence>
<evidence type="ECO:0000313" key="8">
    <source>
        <dbReference type="EMBL" id="MFD1167432.1"/>
    </source>
</evidence>
<dbReference type="PANTHER" id="PTHR38459">
    <property type="entry name" value="PROPHAGE BACTOPRENOL-LINKED GLUCOSE TRANSLOCASE HOMOLOG"/>
    <property type="match status" value="1"/>
</dbReference>
<feature type="transmembrane region" description="Helical" evidence="6">
    <location>
        <begin position="75"/>
        <end position="94"/>
    </location>
</feature>